<evidence type="ECO:0000256" key="1">
    <source>
        <dbReference type="SAM" id="SignalP"/>
    </source>
</evidence>
<dbReference type="AlphaFoldDB" id="A0A2A9CR15"/>
<proteinExistence type="predicted"/>
<reference evidence="2 3" key="1">
    <citation type="submission" date="2017-10" db="EMBL/GenBank/DDBJ databases">
        <title>Sequencing the genomes of 1000 actinobacteria strains.</title>
        <authorList>
            <person name="Klenk H.-P."/>
        </authorList>
    </citation>
    <scope>NUCLEOTIDE SEQUENCE [LARGE SCALE GENOMIC DNA]</scope>
    <source>
        <strain evidence="2 3">DSM 15597</strain>
    </source>
</reference>
<dbReference type="InterPro" id="IPR023393">
    <property type="entry name" value="START-like_dom_sf"/>
</dbReference>
<dbReference type="RefSeq" id="WP_098459569.1">
    <property type="nucleotide sequence ID" value="NZ_PDJC01000001.1"/>
</dbReference>
<feature type="chain" id="PRO_5038663561" description="Polyketide cyclase/dehydrase/lipid transport protein" evidence="1">
    <location>
        <begin position="23"/>
        <end position="203"/>
    </location>
</feature>
<gene>
    <name evidence="2" type="ORF">ATK74_0513</name>
</gene>
<dbReference type="SUPFAM" id="SSF55961">
    <property type="entry name" value="Bet v1-like"/>
    <property type="match status" value="1"/>
</dbReference>
<evidence type="ECO:0000313" key="3">
    <source>
        <dbReference type="Proteomes" id="UP000226079"/>
    </source>
</evidence>
<evidence type="ECO:0008006" key="4">
    <source>
        <dbReference type="Google" id="ProtNLM"/>
    </source>
</evidence>
<organism evidence="2 3">
    <name type="scientific">Propionicimonas paludicola</name>
    <dbReference type="NCBI Taxonomy" id="185243"/>
    <lineage>
        <taxon>Bacteria</taxon>
        <taxon>Bacillati</taxon>
        <taxon>Actinomycetota</taxon>
        <taxon>Actinomycetes</taxon>
        <taxon>Propionibacteriales</taxon>
        <taxon>Nocardioidaceae</taxon>
        <taxon>Propionicimonas</taxon>
    </lineage>
</organism>
<feature type="signal peptide" evidence="1">
    <location>
        <begin position="1"/>
        <end position="22"/>
    </location>
</feature>
<accession>A0A2A9CR15</accession>
<keyword evidence="3" id="KW-1185">Reference proteome</keyword>
<dbReference type="CDD" id="cd07812">
    <property type="entry name" value="SRPBCC"/>
    <property type="match status" value="1"/>
</dbReference>
<dbReference type="Proteomes" id="UP000226079">
    <property type="component" value="Unassembled WGS sequence"/>
</dbReference>
<dbReference type="OrthoDB" id="3255669at2"/>
<protein>
    <recommendedName>
        <fullName evidence="4">Polyketide cyclase/dehydrase/lipid transport protein</fullName>
    </recommendedName>
</protein>
<sequence>MKTLRRVLVVLGLAAAFRSWHTGWGATPDERSEPLPGDELPVSAFGMRATRAIDIDAAPKQVWGWIVQIGTGKAGWYSYDLLDNLGRPSATALLDEWQQVAVGDPAASMNPFGPIEDSPWTVGLVEPNQTLLWRNAAAGTWVWVLRPRAGGGTRLISRIRIGYNSPSGLAFAPILELGDFPMFRKMLLGIKARAEDSLSQNHR</sequence>
<comment type="caution">
    <text evidence="2">The sequence shown here is derived from an EMBL/GenBank/DDBJ whole genome shotgun (WGS) entry which is preliminary data.</text>
</comment>
<dbReference type="EMBL" id="PDJC01000001">
    <property type="protein sequence ID" value="PFG15989.1"/>
    <property type="molecule type" value="Genomic_DNA"/>
</dbReference>
<dbReference type="Gene3D" id="3.30.530.20">
    <property type="match status" value="1"/>
</dbReference>
<evidence type="ECO:0000313" key="2">
    <source>
        <dbReference type="EMBL" id="PFG15989.1"/>
    </source>
</evidence>
<keyword evidence="1" id="KW-0732">Signal</keyword>
<name>A0A2A9CR15_9ACTN</name>